<gene>
    <name evidence="1" type="ORF">I4F81_010803</name>
</gene>
<reference evidence="1" key="1">
    <citation type="submission" date="2019-11" db="EMBL/GenBank/DDBJ databases">
        <title>Nori genome reveals adaptations in red seaweeds to the harsh intertidal environment.</title>
        <authorList>
            <person name="Wang D."/>
            <person name="Mao Y."/>
        </authorList>
    </citation>
    <scope>NUCLEOTIDE SEQUENCE</scope>
    <source>
        <tissue evidence="1">Gametophyte</tissue>
    </source>
</reference>
<comment type="caution">
    <text evidence="1">The sequence shown here is derived from an EMBL/GenBank/DDBJ whole genome shotgun (WGS) entry which is preliminary data.</text>
</comment>
<proteinExistence type="predicted"/>
<keyword evidence="2" id="KW-1185">Reference proteome</keyword>
<organism evidence="1 2">
    <name type="scientific">Pyropia yezoensis</name>
    <name type="common">Susabi-nori</name>
    <name type="synonym">Porphyra yezoensis</name>
    <dbReference type="NCBI Taxonomy" id="2788"/>
    <lineage>
        <taxon>Eukaryota</taxon>
        <taxon>Rhodophyta</taxon>
        <taxon>Bangiophyceae</taxon>
        <taxon>Bangiales</taxon>
        <taxon>Bangiaceae</taxon>
        <taxon>Pyropia</taxon>
    </lineage>
</organism>
<sequence>MDGGAPPPPAAAAAAAGGGGAPPSITRAALEKVLRSGPKGDGAFELVRLKLADPSPARQLLRYAWAQLASVENAAAVLEVVRGAELPVPSPAGSSAATADGAAGAAGAATPTVFRIEPIFNVSKREPVVDTRPLPKSMSVPSRAAYDAAQSVAVMRRLDARRGVEEFPFTDDRLAALPTPARRVDYASAYLRAVQAYDYYSGNEFVDNPSTKSRLYSATDLLEADRARVEAERAAADARAAKAAEKEAGKRQAARGKVERDQRRLLATGRLCV</sequence>
<evidence type="ECO:0000313" key="2">
    <source>
        <dbReference type="Proteomes" id="UP000798662"/>
    </source>
</evidence>
<name>A0ACC3CEE7_PYRYE</name>
<evidence type="ECO:0000313" key="1">
    <source>
        <dbReference type="EMBL" id="KAK1868314.1"/>
    </source>
</evidence>
<protein>
    <submittedName>
        <fullName evidence="1">Uncharacterized protein</fullName>
    </submittedName>
</protein>
<dbReference type="Proteomes" id="UP000798662">
    <property type="component" value="Chromosome 3"/>
</dbReference>
<accession>A0ACC3CEE7</accession>
<dbReference type="EMBL" id="CM020620">
    <property type="protein sequence ID" value="KAK1868314.1"/>
    <property type="molecule type" value="Genomic_DNA"/>
</dbReference>